<comment type="caution">
    <text evidence="2">The sequence shown here is derived from an EMBL/GenBank/DDBJ whole genome shotgun (WGS) entry which is preliminary data.</text>
</comment>
<sequence length="59" mass="6394">MKKNGPKYFSVVGVMWLVLGLATLFVGKETLALMQIGLGIACLVVAAFKNRSARREAQP</sequence>
<evidence type="ECO:0000313" key="3">
    <source>
        <dbReference type="Proteomes" id="UP000766629"/>
    </source>
</evidence>
<keyword evidence="1" id="KW-0812">Transmembrane</keyword>
<feature type="transmembrane region" description="Helical" evidence="1">
    <location>
        <begin position="32"/>
        <end position="48"/>
    </location>
</feature>
<dbReference type="Proteomes" id="UP000766629">
    <property type="component" value="Unassembled WGS sequence"/>
</dbReference>
<keyword evidence="1" id="KW-0472">Membrane</keyword>
<dbReference type="EMBL" id="JAHVJA010000001">
    <property type="protein sequence ID" value="MBY6138631.1"/>
    <property type="molecule type" value="Genomic_DNA"/>
</dbReference>
<evidence type="ECO:0000256" key="1">
    <source>
        <dbReference type="SAM" id="Phobius"/>
    </source>
</evidence>
<dbReference type="RefSeq" id="WP_222507416.1">
    <property type="nucleotide sequence ID" value="NZ_JAHVJA010000001.1"/>
</dbReference>
<keyword evidence="3" id="KW-1185">Reference proteome</keyword>
<organism evidence="2 3">
    <name type="scientific">Leisingera daeponensis</name>
    <dbReference type="NCBI Taxonomy" id="405746"/>
    <lineage>
        <taxon>Bacteria</taxon>
        <taxon>Pseudomonadati</taxon>
        <taxon>Pseudomonadota</taxon>
        <taxon>Alphaproteobacteria</taxon>
        <taxon>Rhodobacterales</taxon>
        <taxon>Roseobacteraceae</taxon>
        <taxon>Leisingera</taxon>
    </lineage>
</organism>
<keyword evidence="1" id="KW-1133">Transmembrane helix</keyword>
<reference evidence="2 3" key="1">
    <citation type="submission" date="2021-06" db="EMBL/GenBank/DDBJ databases">
        <title>50 bacteria genomes isolated from Dapeng, Shenzhen, China.</title>
        <authorList>
            <person name="Zheng W."/>
            <person name="Yu S."/>
            <person name="Huang Y."/>
        </authorList>
    </citation>
    <scope>NUCLEOTIDE SEQUENCE [LARGE SCALE GENOMIC DNA]</scope>
    <source>
        <strain evidence="2 3">DP1N14-2</strain>
    </source>
</reference>
<name>A0ABS7NBQ0_9RHOB</name>
<protein>
    <submittedName>
        <fullName evidence="2">Uncharacterized protein</fullName>
    </submittedName>
</protein>
<evidence type="ECO:0000313" key="2">
    <source>
        <dbReference type="EMBL" id="MBY6138631.1"/>
    </source>
</evidence>
<proteinExistence type="predicted"/>
<gene>
    <name evidence="2" type="ORF">KUV26_04210</name>
</gene>
<feature type="transmembrane region" description="Helical" evidence="1">
    <location>
        <begin position="7"/>
        <end position="26"/>
    </location>
</feature>
<accession>A0ABS7NBQ0</accession>